<organism evidence="1 2">
    <name type="scientific">Streptomyces alboflavus</name>
    <dbReference type="NCBI Taxonomy" id="67267"/>
    <lineage>
        <taxon>Bacteria</taxon>
        <taxon>Bacillati</taxon>
        <taxon>Actinomycetota</taxon>
        <taxon>Actinomycetes</taxon>
        <taxon>Kitasatosporales</taxon>
        <taxon>Streptomycetaceae</taxon>
        <taxon>Streptomyces</taxon>
    </lineage>
</organism>
<dbReference type="Proteomes" id="UP000195880">
    <property type="component" value="Chromosome"/>
</dbReference>
<sequence length="100" mass="11679">MRALLHPWVPSGKPAPPEGKLLLGSCGRTLSEEDVLDHPSAIHLMTEDTCWQSAVLDWWLRRPRPWRTEARQYWRREGRRLREERLRLREAAARALDASG</sequence>
<dbReference type="KEGG" id="salf:SMD44_08124"/>
<name>A0A1Z1WQF6_9ACTN</name>
<reference evidence="1 2" key="1">
    <citation type="submission" date="2017-05" db="EMBL/GenBank/DDBJ databases">
        <title>Streptomyces alboflavus Genome sequencing and assembly.</title>
        <authorList>
            <person name="Wang Y."/>
            <person name="Du B."/>
            <person name="Ding Y."/>
            <person name="Liu H."/>
            <person name="Hou Q."/>
            <person name="Liu K."/>
            <person name="Wang C."/>
            <person name="Yao L."/>
        </authorList>
    </citation>
    <scope>NUCLEOTIDE SEQUENCE [LARGE SCALE GENOMIC DNA]</scope>
    <source>
        <strain evidence="1 2">MDJK44</strain>
    </source>
</reference>
<dbReference type="EMBL" id="CP021748">
    <property type="protein sequence ID" value="ARX88637.1"/>
    <property type="molecule type" value="Genomic_DNA"/>
</dbReference>
<protein>
    <submittedName>
        <fullName evidence="1">Uncharacterized protein</fullName>
    </submittedName>
</protein>
<proteinExistence type="predicted"/>
<dbReference type="AlphaFoldDB" id="A0A1Z1WQF6"/>
<gene>
    <name evidence="1" type="ORF">SMD44_08124</name>
</gene>
<evidence type="ECO:0000313" key="1">
    <source>
        <dbReference type="EMBL" id="ARX88637.1"/>
    </source>
</evidence>
<keyword evidence="2" id="KW-1185">Reference proteome</keyword>
<evidence type="ECO:0000313" key="2">
    <source>
        <dbReference type="Proteomes" id="UP000195880"/>
    </source>
</evidence>
<accession>A0A1Z1WQF6</accession>